<reference evidence="1 2" key="1">
    <citation type="submission" date="2024-01" db="EMBL/GenBank/DDBJ databases">
        <title>The genomes of 5 underutilized Papilionoideae crops provide insights into root nodulation and disease resistanc.</title>
        <authorList>
            <person name="Jiang F."/>
        </authorList>
    </citation>
    <scope>NUCLEOTIDE SEQUENCE [LARGE SCALE GENOMIC DNA]</scope>
    <source>
        <strain evidence="1">LVBAO_FW01</strain>
        <tissue evidence="1">Leaves</tissue>
    </source>
</reference>
<protein>
    <submittedName>
        <fullName evidence="1">Uncharacterized protein</fullName>
    </submittedName>
</protein>
<proteinExistence type="predicted"/>
<evidence type="ECO:0000313" key="2">
    <source>
        <dbReference type="Proteomes" id="UP001367508"/>
    </source>
</evidence>
<dbReference type="Proteomes" id="UP001367508">
    <property type="component" value="Unassembled WGS sequence"/>
</dbReference>
<comment type="caution">
    <text evidence="1">The sequence shown here is derived from an EMBL/GenBank/DDBJ whole genome shotgun (WGS) entry which is preliminary data.</text>
</comment>
<gene>
    <name evidence="1" type="ORF">VNO77_05064</name>
</gene>
<keyword evidence="2" id="KW-1185">Reference proteome</keyword>
<organism evidence="1 2">
    <name type="scientific">Canavalia gladiata</name>
    <name type="common">Sword bean</name>
    <name type="synonym">Dolichos gladiatus</name>
    <dbReference type="NCBI Taxonomy" id="3824"/>
    <lineage>
        <taxon>Eukaryota</taxon>
        <taxon>Viridiplantae</taxon>
        <taxon>Streptophyta</taxon>
        <taxon>Embryophyta</taxon>
        <taxon>Tracheophyta</taxon>
        <taxon>Spermatophyta</taxon>
        <taxon>Magnoliopsida</taxon>
        <taxon>eudicotyledons</taxon>
        <taxon>Gunneridae</taxon>
        <taxon>Pentapetalae</taxon>
        <taxon>rosids</taxon>
        <taxon>fabids</taxon>
        <taxon>Fabales</taxon>
        <taxon>Fabaceae</taxon>
        <taxon>Papilionoideae</taxon>
        <taxon>50 kb inversion clade</taxon>
        <taxon>NPAAA clade</taxon>
        <taxon>indigoferoid/millettioid clade</taxon>
        <taxon>Phaseoleae</taxon>
        <taxon>Canavalia</taxon>
    </lineage>
</organism>
<sequence>MTTADMVARSFIHSTNKWDGLVPGKSAKGYGQWRGNPFLAKCFKKIRAFVFEITTQQDSYLTPPQKTQDSGEQCMLILPHGGRIRRSPLFVVQCRPTSMEKNSWMDGDPSSTTHHNSRSLHLLPWPWMFPQPEENNTNYMARNNLENLELKERLNFQE</sequence>
<dbReference type="AlphaFoldDB" id="A0AAN9MXN0"/>
<accession>A0AAN9MXN0</accession>
<evidence type="ECO:0000313" key="1">
    <source>
        <dbReference type="EMBL" id="KAK7362939.1"/>
    </source>
</evidence>
<name>A0AAN9MXN0_CANGL</name>
<dbReference type="EMBL" id="JAYMYQ010000001">
    <property type="protein sequence ID" value="KAK7362939.1"/>
    <property type="molecule type" value="Genomic_DNA"/>
</dbReference>